<proteinExistence type="predicted"/>
<evidence type="ECO:0000313" key="3">
    <source>
        <dbReference type="Proteomes" id="UP001055868"/>
    </source>
</evidence>
<keyword evidence="2" id="KW-0560">Oxidoreductase</keyword>
<name>A0ABY4N2F2_9MICO</name>
<organism evidence="2 3">
    <name type="scientific">Brachybacterium kimchii</name>
    <dbReference type="NCBI Taxonomy" id="2942909"/>
    <lineage>
        <taxon>Bacteria</taxon>
        <taxon>Bacillati</taxon>
        <taxon>Actinomycetota</taxon>
        <taxon>Actinomycetes</taxon>
        <taxon>Micrococcales</taxon>
        <taxon>Dermabacteraceae</taxon>
        <taxon>Brachybacterium</taxon>
    </lineage>
</organism>
<dbReference type="InterPro" id="IPR002938">
    <property type="entry name" value="FAD-bd"/>
</dbReference>
<dbReference type="RefSeq" id="WP_249477354.1">
    <property type="nucleotide sequence ID" value="NZ_CP097218.1"/>
</dbReference>
<dbReference type="InterPro" id="IPR051704">
    <property type="entry name" value="FAD_aromatic-hydroxylase"/>
</dbReference>
<keyword evidence="2" id="KW-0503">Monooxygenase</keyword>
<dbReference type="Gene3D" id="3.50.50.60">
    <property type="entry name" value="FAD/NAD(P)-binding domain"/>
    <property type="match status" value="1"/>
</dbReference>
<reference evidence="2" key="1">
    <citation type="submission" date="2022-05" db="EMBL/GenBank/DDBJ databases">
        <title>Genomic analysis of Brachybacterium sp. CBA3104.</title>
        <authorList>
            <person name="Roh S.W."/>
            <person name="Kim Y.B."/>
            <person name="Kim Y."/>
        </authorList>
    </citation>
    <scope>NUCLEOTIDE SEQUENCE</scope>
    <source>
        <strain evidence="2">CBA3104</strain>
    </source>
</reference>
<dbReference type="InterPro" id="IPR036188">
    <property type="entry name" value="FAD/NAD-bd_sf"/>
</dbReference>
<gene>
    <name evidence="2" type="ORF">M4486_11715</name>
</gene>
<dbReference type="SUPFAM" id="SSF51905">
    <property type="entry name" value="FAD/NAD(P)-binding domain"/>
    <property type="match status" value="1"/>
</dbReference>
<sequence>MEILIVGGGVCGLALAHGLAPAHDVTVLEASPGPRGGGYMIDFFGPGVAAAGRLGVLGEMRARSRVFEGVRYVDAADREHGRIEVAPLIDALGSDYFSILRPQVELALLAALPDAVDLRYSARVREVHPGARPGERPRAVLESGEELIADLVVGCDGVRSRVRAAISPAHADVVPMGYRASSFLFEDPQIAAELGDWAMLTDSLERTAGLYACDDRSAALLLMERVDPAATARPTPDADELRARFSGLHPLADRALEHAPAQYYDDLVAQSSAPAWSRGGVTLAGDAAHAVSLLAGQGTSLAIAGAEALAVSLRHAGPHRDAGLAEYERRMRPVAERAQRSGRRSAGTFISRSPAERLVHRAGRRLLSAGPLTRLIARRLVV</sequence>
<dbReference type="PANTHER" id="PTHR46865">
    <property type="entry name" value="OXIDOREDUCTASE-RELATED"/>
    <property type="match status" value="1"/>
</dbReference>
<protein>
    <submittedName>
        <fullName evidence="2">FAD-dependent monooxygenase</fullName>
    </submittedName>
</protein>
<dbReference type="Pfam" id="PF01494">
    <property type="entry name" value="FAD_binding_3"/>
    <property type="match status" value="1"/>
</dbReference>
<keyword evidence="3" id="KW-1185">Reference proteome</keyword>
<feature type="domain" description="FAD-binding" evidence="1">
    <location>
        <begin position="2"/>
        <end position="339"/>
    </location>
</feature>
<accession>A0ABY4N2F2</accession>
<dbReference type="PRINTS" id="PR00420">
    <property type="entry name" value="RNGMNOXGNASE"/>
</dbReference>
<dbReference type="Proteomes" id="UP001055868">
    <property type="component" value="Chromosome"/>
</dbReference>
<evidence type="ECO:0000313" key="2">
    <source>
        <dbReference type="EMBL" id="UQN28314.1"/>
    </source>
</evidence>
<dbReference type="EMBL" id="CP097218">
    <property type="protein sequence ID" value="UQN28314.1"/>
    <property type="molecule type" value="Genomic_DNA"/>
</dbReference>
<dbReference type="GO" id="GO:0004497">
    <property type="term" value="F:monooxygenase activity"/>
    <property type="evidence" value="ECO:0007669"/>
    <property type="project" value="UniProtKB-KW"/>
</dbReference>
<evidence type="ECO:0000259" key="1">
    <source>
        <dbReference type="Pfam" id="PF01494"/>
    </source>
</evidence>